<feature type="disulfide bond" description="Redox-active" evidence="5">
    <location>
        <begin position="42"/>
        <end position="47"/>
    </location>
</feature>
<keyword evidence="3 4" id="KW-0274">FAD</keyword>
<dbReference type="GO" id="GO:0004362">
    <property type="term" value="F:glutathione-disulfide reductase (NADPH) activity"/>
    <property type="evidence" value="ECO:0007669"/>
    <property type="project" value="UniProtKB-EC"/>
</dbReference>
<dbReference type="Gene3D" id="3.50.50.60">
    <property type="entry name" value="FAD/NAD(P)-binding domain"/>
    <property type="match status" value="2"/>
</dbReference>
<dbReference type="PRINTS" id="PR00368">
    <property type="entry name" value="FADPNR"/>
</dbReference>
<dbReference type="Proteomes" id="UP000578569">
    <property type="component" value="Unassembled WGS sequence"/>
</dbReference>
<comment type="similarity">
    <text evidence="1">Belongs to the class-I pyridine nucleotide-disulfide oxidoreductase family.</text>
</comment>
<evidence type="ECO:0000259" key="7">
    <source>
        <dbReference type="Pfam" id="PF07992"/>
    </source>
</evidence>
<dbReference type="Gene3D" id="3.30.390.30">
    <property type="match status" value="1"/>
</dbReference>
<feature type="binding site" evidence="4">
    <location>
        <position position="256"/>
    </location>
    <ligand>
        <name>NAD(+)</name>
        <dbReference type="ChEBI" id="CHEBI:57540"/>
    </ligand>
</feature>
<sequence length="443" mass="47336">MTDKFDFIAIGSGTAAQVAVHRMAKAGKRCAVIDYRPYGGTCALRGCDPKKMLVSGEEVVAAFSRMRGHGIDGDIQINWRDLQEFKRSFTDPVPDKQQARYERAGVATFHGKARFVGSCSLAVDSDLLEADHILIATGAQPRTLDIEGETHLTHSDVFLELEKLPEHILFVGGGYIAAELAHLAARAGAKVTIVQRGRVLQAFDPDIVEWLLPSFERLGIEIVDGAVTGITKDAQSLRVHVGDQQLTVDMAVHSAGRVPALEALDLEAANIAAANGRLLLTPQLCSETNEHVYAAGDAAASGPPLTPVSSHDAKVVVENILEGSGREPNYMGVPSALFTVPPAARVGLLEKEACDAGLDFDVDAGAHSKWFSARRLNAEIYGHKMLIERDSGRVLGAHIVGPGADEVINIFALAVRHGLTADDLKSTMFAYPTGASDVGYMLG</sequence>
<proteinExistence type="inferred from homology"/>
<dbReference type="InterPro" id="IPR004099">
    <property type="entry name" value="Pyr_nucl-diS_OxRdtase_dimer"/>
</dbReference>
<dbReference type="PANTHER" id="PTHR43014">
    <property type="entry name" value="MERCURIC REDUCTASE"/>
    <property type="match status" value="1"/>
</dbReference>
<accession>A0A839YYZ5</accession>
<keyword evidence="4" id="KW-0520">NAD</keyword>
<dbReference type="AlphaFoldDB" id="A0A839YYZ5"/>
<evidence type="ECO:0000313" key="8">
    <source>
        <dbReference type="EMBL" id="MBB3763538.1"/>
    </source>
</evidence>
<protein>
    <submittedName>
        <fullName evidence="8">Glutathione reductase (NADPH)</fullName>
        <ecNumber evidence="8">1.8.1.7</ecNumber>
    </submittedName>
</protein>
<dbReference type="GO" id="GO:0000166">
    <property type="term" value="F:nucleotide binding"/>
    <property type="evidence" value="ECO:0007669"/>
    <property type="project" value="UniProtKB-KW"/>
</dbReference>
<dbReference type="InterPro" id="IPR023753">
    <property type="entry name" value="FAD/NAD-binding_dom"/>
</dbReference>
<keyword evidence="8" id="KW-0560">Oxidoreductase</keyword>
<dbReference type="InterPro" id="IPR001100">
    <property type="entry name" value="Pyr_nuc-diS_OxRdtase"/>
</dbReference>
<dbReference type="SUPFAM" id="SSF51905">
    <property type="entry name" value="FAD/NAD(P)-binding domain"/>
    <property type="match status" value="1"/>
</dbReference>
<dbReference type="InterPro" id="IPR016156">
    <property type="entry name" value="FAD/NAD-linked_Rdtase_dimer_sf"/>
</dbReference>
<dbReference type="SUPFAM" id="SSF55424">
    <property type="entry name" value="FAD/NAD-linked reductases, dimerisation (C-terminal) domain"/>
    <property type="match status" value="1"/>
</dbReference>
<feature type="domain" description="Pyridine nucleotide-disulphide oxidoreductase dimerisation" evidence="6">
    <location>
        <begin position="333"/>
        <end position="436"/>
    </location>
</feature>
<comment type="caution">
    <text evidence="8">The sequence shown here is derived from an EMBL/GenBank/DDBJ whole genome shotgun (WGS) entry which is preliminary data.</text>
</comment>
<dbReference type="EC" id="1.8.1.7" evidence="8"/>
<feature type="binding site" evidence="4">
    <location>
        <position position="297"/>
    </location>
    <ligand>
        <name>FAD</name>
        <dbReference type="ChEBI" id="CHEBI:57692"/>
    </ligand>
</feature>
<reference evidence="8 9" key="1">
    <citation type="submission" date="2020-08" db="EMBL/GenBank/DDBJ databases">
        <title>Genomic Encyclopedia of Type Strains, Phase IV (KMG-IV): sequencing the most valuable type-strain genomes for metagenomic binning, comparative biology and taxonomic classification.</title>
        <authorList>
            <person name="Goeker M."/>
        </authorList>
    </citation>
    <scope>NUCLEOTIDE SEQUENCE [LARGE SCALE GENOMIC DNA]</scope>
    <source>
        <strain evidence="8 9">DSM 24194</strain>
    </source>
</reference>
<feature type="binding site" evidence="4">
    <location>
        <begin position="172"/>
        <end position="179"/>
    </location>
    <ligand>
        <name>NAD(+)</name>
        <dbReference type="ChEBI" id="CHEBI:57540"/>
    </ligand>
</feature>
<dbReference type="PIRSF" id="PIRSF000350">
    <property type="entry name" value="Mercury_reductase_MerA"/>
    <property type="match status" value="1"/>
</dbReference>
<organism evidence="8 9">
    <name type="scientific">Sphingomicrobium lutaoense</name>
    <dbReference type="NCBI Taxonomy" id="515949"/>
    <lineage>
        <taxon>Bacteria</taxon>
        <taxon>Pseudomonadati</taxon>
        <taxon>Pseudomonadota</taxon>
        <taxon>Alphaproteobacteria</taxon>
        <taxon>Sphingomonadales</taxon>
        <taxon>Sphingomonadaceae</taxon>
        <taxon>Sphingomicrobium</taxon>
    </lineage>
</organism>
<evidence type="ECO:0000256" key="3">
    <source>
        <dbReference type="ARBA" id="ARBA00022827"/>
    </source>
</evidence>
<feature type="binding site" evidence="4">
    <location>
        <position position="51"/>
    </location>
    <ligand>
        <name>FAD</name>
        <dbReference type="ChEBI" id="CHEBI:57692"/>
    </ligand>
</feature>
<gene>
    <name evidence="8" type="ORF">FHS50_000561</name>
</gene>
<evidence type="ECO:0000256" key="1">
    <source>
        <dbReference type="ARBA" id="ARBA00007532"/>
    </source>
</evidence>
<evidence type="ECO:0000313" key="9">
    <source>
        <dbReference type="Proteomes" id="UP000578569"/>
    </source>
</evidence>
<dbReference type="Pfam" id="PF07992">
    <property type="entry name" value="Pyr_redox_2"/>
    <property type="match status" value="1"/>
</dbReference>
<comment type="cofactor">
    <cofactor evidence="4">
        <name>FAD</name>
        <dbReference type="ChEBI" id="CHEBI:57692"/>
    </cofactor>
    <text evidence="4">Binds 1 FAD per subunit.</text>
</comment>
<evidence type="ECO:0000256" key="2">
    <source>
        <dbReference type="ARBA" id="ARBA00022630"/>
    </source>
</evidence>
<feature type="domain" description="FAD/NAD(P)-binding" evidence="7">
    <location>
        <begin position="6"/>
        <end position="312"/>
    </location>
</feature>
<dbReference type="PANTHER" id="PTHR43014:SF5">
    <property type="entry name" value="GLUTATHIONE REDUCTASE (NADPH)"/>
    <property type="match status" value="1"/>
</dbReference>
<evidence type="ECO:0000256" key="5">
    <source>
        <dbReference type="PIRSR" id="PIRSR000350-4"/>
    </source>
</evidence>
<evidence type="ECO:0000259" key="6">
    <source>
        <dbReference type="Pfam" id="PF02852"/>
    </source>
</evidence>
<keyword evidence="2" id="KW-0285">Flavoprotein</keyword>
<evidence type="ECO:0000256" key="4">
    <source>
        <dbReference type="PIRSR" id="PIRSR000350-3"/>
    </source>
</evidence>
<keyword evidence="9" id="KW-1185">Reference proteome</keyword>
<dbReference type="InterPro" id="IPR036188">
    <property type="entry name" value="FAD/NAD-bd_sf"/>
</dbReference>
<dbReference type="PRINTS" id="PR00411">
    <property type="entry name" value="PNDRDTASEI"/>
</dbReference>
<dbReference type="EMBL" id="JACICF010000001">
    <property type="protein sequence ID" value="MBB3763538.1"/>
    <property type="molecule type" value="Genomic_DNA"/>
</dbReference>
<dbReference type="Pfam" id="PF02852">
    <property type="entry name" value="Pyr_redox_dim"/>
    <property type="match status" value="1"/>
</dbReference>
<dbReference type="RefSeq" id="WP_183932874.1">
    <property type="nucleotide sequence ID" value="NZ_JACICF010000001.1"/>
</dbReference>
<keyword evidence="4" id="KW-0547">Nucleotide-binding</keyword>
<name>A0A839YYZ5_9SPHN</name>